<organism evidence="1 2">
    <name type="scientific">Globodera pallida</name>
    <name type="common">Potato cyst nematode worm</name>
    <name type="synonym">Heterodera pallida</name>
    <dbReference type="NCBI Taxonomy" id="36090"/>
    <lineage>
        <taxon>Eukaryota</taxon>
        <taxon>Metazoa</taxon>
        <taxon>Ecdysozoa</taxon>
        <taxon>Nematoda</taxon>
        <taxon>Chromadorea</taxon>
        <taxon>Rhabditida</taxon>
        <taxon>Tylenchina</taxon>
        <taxon>Tylenchomorpha</taxon>
        <taxon>Tylenchoidea</taxon>
        <taxon>Heteroderidae</taxon>
        <taxon>Heteroderinae</taxon>
        <taxon>Globodera</taxon>
    </lineage>
</organism>
<evidence type="ECO:0000313" key="2">
    <source>
        <dbReference type="WBParaSite" id="GPLIN_000068800"/>
    </source>
</evidence>
<reference evidence="2" key="3">
    <citation type="submission" date="2016-06" db="UniProtKB">
        <authorList>
            <consortium name="WormBaseParasite"/>
        </authorList>
    </citation>
    <scope>IDENTIFICATION</scope>
</reference>
<dbReference type="WBParaSite" id="GPLIN_000068800">
    <property type="protein sequence ID" value="GPLIN_000068800"/>
    <property type="gene ID" value="GPLIN_000068800"/>
</dbReference>
<proteinExistence type="predicted"/>
<keyword evidence="1" id="KW-1185">Reference proteome</keyword>
<dbReference type="Proteomes" id="UP000050741">
    <property type="component" value="Unassembled WGS sequence"/>
</dbReference>
<protein>
    <submittedName>
        <fullName evidence="2">J domain-containing protein</fullName>
    </submittedName>
</protein>
<accession>A0A183BJA9</accession>
<sequence length="109" mass="13231">MGDDYWHYMQDQWEEGFKRRIGLEGDASEIKTKEREEFERKMQLAYRMLDPRDADAEVKMYREAQKLIEERKRGNEIFIFFLQNAWTAFCTWKLAKLTEGLPKNPFPPF</sequence>
<evidence type="ECO:0000313" key="1">
    <source>
        <dbReference type="Proteomes" id="UP000050741"/>
    </source>
</evidence>
<dbReference type="AlphaFoldDB" id="A0A183BJA9"/>
<reference evidence="1" key="1">
    <citation type="submission" date="2013-12" db="EMBL/GenBank/DDBJ databases">
        <authorList>
            <person name="Aslett M."/>
        </authorList>
    </citation>
    <scope>NUCLEOTIDE SEQUENCE [LARGE SCALE GENOMIC DNA]</scope>
    <source>
        <strain evidence="1">Lindley</strain>
    </source>
</reference>
<reference evidence="1" key="2">
    <citation type="submission" date="2014-05" db="EMBL/GenBank/DDBJ databases">
        <title>The genome and life-stage specific transcriptomes of Globodera pallida elucidate key aspects of plant parasitism by a cyst nematode.</title>
        <authorList>
            <person name="Cotton J.A."/>
            <person name="Lilley C.J."/>
            <person name="Jones L.M."/>
            <person name="Kikuchi T."/>
            <person name="Reid A.J."/>
            <person name="Thorpe P."/>
            <person name="Tsai I.J."/>
            <person name="Beasley H."/>
            <person name="Blok V."/>
            <person name="Cock P.J.A."/>
            <person name="Van den Akker S.E."/>
            <person name="Holroyd N."/>
            <person name="Hunt M."/>
            <person name="Mantelin S."/>
            <person name="Naghra H."/>
            <person name="Pain A."/>
            <person name="Palomares-Rius J.E."/>
            <person name="Zarowiecki M."/>
            <person name="Berriman M."/>
            <person name="Jones J.T."/>
            <person name="Urwin P.E."/>
        </authorList>
    </citation>
    <scope>NUCLEOTIDE SEQUENCE [LARGE SCALE GENOMIC DNA]</scope>
    <source>
        <strain evidence="1">Lindley</strain>
    </source>
</reference>
<name>A0A183BJA9_GLOPA</name>